<name>A0A1C6VU74_9ACTN</name>
<dbReference type="InterPro" id="IPR000515">
    <property type="entry name" value="MetI-like"/>
</dbReference>
<evidence type="ECO:0000256" key="4">
    <source>
        <dbReference type="ARBA" id="ARBA00022692"/>
    </source>
</evidence>
<evidence type="ECO:0000259" key="8">
    <source>
        <dbReference type="PROSITE" id="PS50928"/>
    </source>
</evidence>
<dbReference type="SUPFAM" id="SSF161098">
    <property type="entry name" value="MetI-like"/>
    <property type="match status" value="1"/>
</dbReference>
<dbReference type="GO" id="GO:0071916">
    <property type="term" value="F:dipeptide transmembrane transporter activity"/>
    <property type="evidence" value="ECO:0007669"/>
    <property type="project" value="TreeGrafter"/>
</dbReference>
<sequence>MLRYAGRRLLAAIPLLFVVPLLVFALIELAPGDPAVILAGDEPTPERVEAIREELNLNDPVLLRYMMWIGDVVRGDLGTSFLSDQTVTELLTRRMATTLSLVLVAMIFAIVLGATLALVATLRSGGIVDRIVNGFASISIAIPGFWFGLVLASVFAVGLQMFPAFGYQPLSDGFWPWLSHLILPGIALGLLPAAEVTLQLRSALGQVMKTDYVLNAEAKGLSRASVVFKHSLKNACIPVITVLGFRVAEVLAGSVTIEMIYNMPGLGRTAVEAVQGRDVPVLLGFVLFSTTIVVLVNLIVDISYGYFNPKVRS</sequence>
<keyword evidence="4 7" id="KW-0812">Transmembrane</keyword>
<evidence type="ECO:0000256" key="5">
    <source>
        <dbReference type="ARBA" id="ARBA00022989"/>
    </source>
</evidence>
<protein>
    <submittedName>
        <fullName evidence="10">ABC transporter permease</fullName>
    </submittedName>
    <submittedName>
        <fullName evidence="9">Peptide/nickel transport system permease protein</fullName>
    </submittedName>
</protein>
<dbReference type="RefSeq" id="WP_091630180.1">
    <property type="nucleotide sequence ID" value="NZ_CP109071.1"/>
</dbReference>
<comment type="similarity">
    <text evidence="7">Belongs to the binding-protein-dependent transport system permease family.</text>
</comment>
<evidence type="ECO:0000313" key="10">
    <source>
        <dbReference type="EMBL" id="WSA31167.1"/>
    </source>
</evidence>
<evidence type="ECO:0000256" key="7">
    <source>
        <dbReference type="RuleBase" id="RU363032"/>
    </source>
</evidence>
<feature type="transmembrane region" description="Helical" evidence="7">
    <location>
        <begin position="281"/>
        <end position="307"/>
    </location>
</feature>
<feature type="transmembrane region" description="Helical" evidence="7">
    <location>
        <begin position="235"/>
        <end position="261"/>
    </location>
</feature>
<dbReference type="STRING" id="47871.GA0070608_4153"/>
<evidence type="ECO:0000313" key="9">
    <source>
        <dbReference type="EMBL" id="SCL69855.1"/>
    </source>
</evidence>
<evidence type="ECO:0000256" key="1">
    <source>
        <dbReference type="ARBA" id="ARBA00004651"/>
    </source>
</evidence>
<keyword evidence="12" id="KW-1185">Reference proteome</keyword>
<dbReference type="Pfam" id="PF00528">
    <property type="entry name" value="BPD_transp_1"/>
    <property type="match status" value="1"/>
</dbReference>
<dbReference type="PANTHER" id="PTHR43163">
    <property type="entry name" value="DIPEPTIDE TRANSPORT SYSTEM PERMEASE PROTEIN DPPB-RELATED"/>
    <property type="match status" value="1"/>
</dbReference>
<gene>
    <name evidence="9" type="ORF">GA0070608_4153</name>
    <name evidence="10" type="ORF">OIE14_23900</name>
</gene>
<dbReference type="CDD" id="cd06261">
    <property type="entry name" value="TM_PBP2"/>
    <property type="match status" value="1"/>
</dbReference>
<dbReference type="Pfam" id="PF19300">
    <property type="entry name" value="BPD_transp_1_N"/>
    <property type="match status" value="1"/>
</dbReference>
<keyword evidence="5 7" id="KW-1133">Transmembrane helix</keyword>
<dbReference type="PANTHER" id="PTHR43163:SF6">
    <property type="entry name" value="DIPEPTIDE TRANSPORT SYSTEM PERMEASE PROTEIN DPPB-RELATED"/>
    <property type="match status" value="1"/>
</dbReference>
<reference evidence="9 11" key="1">
    <citation type="submission" date="2016-06" db="EMBL/GenBank/DDBJ databases">
        <authorList>
            <person name="Kjaerup R.B."/>
            <person name="Dalgaard T.S."/>
            <person name="Juul-Madsen H.R."/>
        </authorList>
    </citation>
    <scope>NUCLEOTIDE SEQUENCE [LARGE SCALE GENOMIC DNA]</scope>
    <source>
        <strain evidence="9 11">DSM 43363</strain>
    </source>
</reference>
<feature type="domain" description="ABC transmembrane type-1" evidence="8">
    <location>
        <begin position="95"/>
        <end position="304"/>
    </location>
</feature>
<dbReference type="OrthoDB" id="9809425at2"/>
<dbReference type="EMBL" id="CP109071">
    <property type="protein sequence ID" value="WSA31167.1"/>
    <property type="molecule type" value="Genomic_DNA"/>
</dbReference>
<evidence type="ECO:0000256" key="3">
    <source>
        <dbReference type="ARBA" id="ARBA00022475"/>
    </source>
</evidence>
<keyword evidence="6 7" id="KW-0472">Membrane</keyword>
<dbReference type="PROSITE" id="PS50928">
    <property type="entry name" value="ABC_TM1"/>
    <property type="match status" value="1"/>
</dbReference>
<keyword evidence="3" id="KW-1003">Cell membrane</keyword>
<dbReference type="EMBL" id="FMIC01000002">
    <property type="protein sequence ID" value="SCL69855.1"/>
    <property type="molecule type" value="Genomic_DNA"/>
</dbReference>
<dbReference type="Proteomes" id="UP000199343">
    <property type="component" value="Unassembled WGS sequence"/>
</dbReference>
<dbReference type="InterPro" id="IPR045621">
    <property type="entry name" value="BPD_transp_1_N"/>
</dbReference>
<feature type="transmembrane region" description="Helical" evidence="7">
    <location>
        <begin position="174"/>
        <end position="194"/>
    </location>
</feature>
<feature type="transmembrane region" description="Helical" evidence="7">
    <location>
        <begin position="134"/>
        <end position="162"/>
    </location>
</feature>
<dbReference type="Gene3D" id="1.10.3720.10">
    <property type="entry name" value="MetI-like"/>
    <property type="match status" value="1"/>
</dbReference>
<dbReference type="AlphaFoldDB" id="A0A1C6VU74"/>
<organism evidence="9 11">
    <name type="scientific">Micromonospora peucetia</name>
    <dbReference type="NCBI Taxonomy" id="47871"/>
    <lineage>
        <taxon>Bacteria</taxon>
        <taxon>Bacillati</taxon>
        <taxon>Actinomycetota</taxon>
        <taxon>Actinomycetes</taxon>
        <taxon>Micromonosporales</taxon>
        <taxon>Micromonosporaceae</taxon>
        <taxon>Micromonospora</taxon>
    </lineage>
</organism>
<feature type="transmembrane region" description="Helical" evidence="7">
    <location>
        <begin position="99"/>
        <end position="122"/>
    </location>
</feature>
<proteinExistence type="inferred from homology"/>
<dbReference type="InterPro" id="IPR035906">
    <property type="entry name" value="MetI-like_sf"/>
</dbReference>
<dbReference type="GO" id="GO:0005886">
    <property type="term" value="C:plasma membrane"/>
    <property type="evidence" value="ECO:0007669"/>
    <property type="project" value="UniProtKB-SubCell"/>
</dbReference>
<comment type="subcellular location">
    <subcellularLocation>
        <location evidence="1 7">Cell membrane</location>
        <topology evidence="1 7">Multi-pass membrane protein</topology>
    </subcellularLocation>
</comment>
<evidence type="ECO:0000313" key="12">
    <source>
        <dbReference type="Proteomes" id="UP001334804"/>
    </source>
</evidence>
<evidence type="ECO:0000256" key="6">
    <source>
        <dbReference type="ARBA" id="ARBA00023136"/>
    </source>
</evidence>
<evidence type="ECO:0000313" key="11">
    <source>
        <dbReference type="Proteomes" id="UP000199343"/>
    </source>
</evidence>
<accession>A0A1C6VU74</accession>
<dbReference type="Proteomes" id="UP001334804">
    <property type="component" value="Chromosome"/>
</dbReference>
<reference evidence="10 12" key="2">
    <citation type="submission" date="2022-10" db="EMBL/GenBank/DDBJ databases">
        <title>The complete genomes of actinobacterial strains from the NBC collection.</title>
        <authorList>
            <person name="Joergensen T.S."/>
            <person name="Alvarez Arevalo M."/>
            <person name="Sterndorff E.B."/>
            <person name="Faurdal D."/>
            <person name="Vuksanovic O."/>
            <person name="Mourched A.-S."/>
            <person name="Charusanti P."/>
            <person name="Shaw S."/>
            <person name="Blin K."/>
            <person name="Weber T."/>
        </authorList>
    </citation>
    <scope>NUCLEOTIDE SEQUENCE [LARGE SCALE GENOMIC DNA]</scope>
    <source>
        <strain evidence="10 12">NBC 01809</strain>
    </source>
</reference>
<evidence type="ECO:0000256" key="2">
    <source>
        <dbReference type="ARBA" id="ARBA00022448"/>
    </source>
</evidence>
<keyword evidence="2 7" id="KW-0813">Transport</keyword>